<feature type="domain" description="CoA-binding" evidence="1">
    <location>
        <begin position="3"/>
        <end position="114"/>
    </location>
</feature>
<accession>A0A6I2MSQ5</accession>
<reference evidence="2 3" key="1">
    <citation type="submission" date="2019-11" db="EMBL/GenBank/DDBJ databases">
        <title>Maribacter lutea sp. nov., a marine bacterium isolated from intertidal sand.</title>
        <authorList>
            <person name="Liu A."/>
        </authorList>
    </citation>
    <scope>NUCLEOTIDE SEQUENCE [LARGE SCALE GENOMIC DNA]</scope>
    <source>
        <strain evidence="2 3">RZ05</strain>
    </source>
</reference>
<proteinExistence type="predicted"/>
<dbReference type="AlphaFoldDB" id="A0A6I2MSQ5"/>
<keyword evidence="3" id="KW-1185">Reference proteome</keyword>
<protein>
    <submittedName>
        <fullName evidence="2">CoA-binding protein</fullName>
    </submittedName>
</protein>
<dbReference type="InterPro" id="IPR036291">
    <property type="entry name" value="NAD(P)-bd_dom_sf"/>
</dbReference>
<dbReference type="Pfam" id="PF13380">
    <property type="entry name" value="CoA_binding_2"/>
    <property type="match status" value="1"/>
</dbReference>
<dbReference type="RefSeq" id="WP_154368533.1">
    <property type="nucleotide sequence ID" value="NZ_CANMYZ010000006.1"/>
</dbReference>
<dbReference type="EMBL" id="WKJH01000024">
    <property type="protein sequence ID" value="MRX65585.1"/>
    <property type="molecule type" value="Genomic_DNA"/>
</dbReference>
<evidence type="ECO:0000313" key="2">
    <source>
        <dbReference type="EMBL" id="MRX65585.1"/>
    </source>
</evidence>
<evidence type="ECO:0000259" key="1">
    <source>
        <dbReference type="Pfam" id="PF13380"/>
    </source>
</evidence>
<evidence type="ECO:0000313" key="3">
    <source>
        <dbReference type="Proteomes" id="UP000443153"/>
    </source>
</evidence>
<dbReference type="OrthoDB" id="708726at2"/>
<dbReference type="Proteomes" id="UP000443153">
    <property type="component" value="Unassembled WGS sequence"/>
</dbReference>
<dbReference type="Gene3D" id="3.40.50.720">
    <property type="entry name" value="NAD(P)-binding Rossmann-like Domain"/>
    <property type="match status" value="1"/>
</dbReference>
<comment type="caution">
    <text evidence="2">The sequence shown here is derived from an EMBL/GenBank/DDBJ whole genome shotgun (WGS) entry which is preliminary data.</text>
</comment>
<gene>
    <name evidence="2" type="ORF">GJ691_15630</name>
</gene>
<sequence length="119" mass="13528">MKDTLVFGASLKPDRYSNMAIERLVGKEIATQAYGLQVGVIHGVQIKANLNDIQNIHTITLYLNPRRQKEYYNDIINLQPKRVIFNPGTENPEFYKLLAENDIEAVVACTLVMLATDQY</sequence>
<organism evidence="2 3">
    <name type="scientific">Maribacter luteus</name>
    <dbReference type="NCBI Taxonomy" id="2594478"/>
    <lineage>
        <taxon>Bacteria</taxon>
        <taxon>Pseudomonadati</taxon>
        <taxon>Bacteroidota</taxon>
        <taxon>Flavobacteriia</taxon>
        <taxon>Flavobacteriales</taxon>
        <taxon>Flavobacteriaceae</taxon>
        <taxon>Maribacter</taxon>
    </lineage>
</organism>
<dbReference type="SUPFAM" id="SSF51735">
    <property type="entry name" value="NAD(P)-binding Rossmann-fold domains"/>
    <property type="match status" value="1"/>
</dbReference>
<name>A0A6I2MSQ5_9FLAO</name>
<dbReference type="InterPro" id="IPR003781">
    <property type="entry name" value="CoA-bd"/>
</dbReference>